<keyword evidence="2" id="KW-0813">Transport</keyword>
<keyword evidence="5 7" id="KW-0067">ATP-binding</keyword>
<dbReference type="SUPFAM" id="SSF52540">
    <property type="entry name" value="P-loop containing nucleoside triphosphate hydrolases"/>
    <property type="match status" value="1"/>
</dbReference>
<name>A0A371K1R0_9GAMM</name>
<accession>A0A371K1R0</accession>
<evidence type="ECO:0000256" key="2">
    <source>
        <dbReference type="ARBA" id="ARBA00022448"/>
    </source>
</evidence>
<dbReference type="OrthoDB" id="9804819at2"/>
<dbReference type="CDD" id="cd03230">
    <property type="entry name" value="ABC_DR_subfamily_A"/>
    <property type="match status" value="1"/>
</dbReference>
<evidence type="ECO:0000256" key="3">
    <source>
        <dbReference type="ARBA" id="ARBA00022458"/>
    </source>
</evidence>
<evidence type="ECO:0000313" key="7">
    <source>
        <dbReference type="EMBL" id="RDZ27869.1"/>
    </source>
</evidence>
<gene>
    <name evidence="7" type="ORF">DX914_01485</name>
</gene>
<evidence type="ECO:0000313" key="8">
    <source>
        <dbReference type="Proteomes" id="UP000264492"/>
    </source>
</evidence>
<dbReference type="SMART" id="SM00382">
    <property type="entry name" value="AAA"/>
    <property type="match status" value="1"/>
</dbReference>
<dbReference type="PANTHER" id="PTHR42711:SF5">
    <property type="entry name" value="ABC TRANSPORTER ATP-BINDING PROTEIN NATA"/>
    <property type="match status" value="1"/>
</dbReference>
<evidence type="ECO:0000256" key="1">
    <source>
        <dbReference type="ARBA" id="ARBA00005417"/>
    </source>
</evidence>
<dbReference type="InterPro" id="IPR027417">
    <property type="entry name" value="P-loop_NTPase"/>
</dbReference>
<comment type="caution">
    <text evidence="7">The sequence shown here is derived from an EMBL/GenBank/DDBJ whole genome shotgun (WGS) entry which is preliminary data.</text>
</comment>
<evidence type="ECO:0000256" key="4">
    <source>
        <dbReference type="ARBA" id="ARBA00022741"/>
    </source>
</evidence>
<dbReference type="InterPro" id="IPR003439">
    <property type="entry name" value="ABC_transporter-like_ATP-bd"/>
</dbReference>
<dbReference type="InterPro" id="IPR003593">
    <property type="entry name" value="AAA+_ATPase"/>
</dbReference>
<dbReference type="PANTHER" id="PTHR42711">
    <property type="entry name" value="ABC TRANSPORTER ATP-BINDING PROTEIN"/>
    <property type="match status" value="1"/>
</dbReference>
<dbReference type="GO" id="GO:0016887">
    <property type="term" value="F:ATP hydrolysis activity"/>
    <property type="evidence" value="ECO:0007669"/>
    <property type="project" value="InterPro"/>
</dbReference>
<dbReference type="RefSeq" id="WP_115857312.1">
    <property type="nucleotide sequence ID" value="NZ_QTSU01000001.1"/>
</dbReference>
<keyword evidence="8" id="KW-1185">Reference proteome</keyword>
<dbReference type="EMBL" id="QTSU01000001">
    <property type="protein sequence ID" value="RDZ27869.1"/>
    <property type="molecule type" value="Genomic_DNA"/>
</dbReference>
<dbReference type="PROSITE" id="PS50893">
    <property type="entry name" value="ABC_TRANSPORTER_2"/>
    <property type="match status" value="1"/>
</dbReference>
<protein>
    <submittedName>
        <fullName evidence="7">ABC transporter ATP-binding protein</fullName>
    </submittedName>
</protein>
<dbReference type="AlphaFoldDB" id="A0A371K1R0"/>
<dbReference type="Pfam" id="PF00005">
    <property type="entry name" value="ABC_tran"/>
    <property type="match status" value="1"/>
</dbReference>
<sequence length="308" mass="34067">MSDYDYVIQTEALSKRYGRKLALDRLDLRIPRGRIHAIVGANGAGKSTLFRILLGFLAPSAGSARILGRDSGQLRPQDRSRIGFVNEEHTLPGWMTVAAVIDMHRRQYPRWNHAAFDGVLGHYHVLPEQKVGQLSRGERAGFNLALALAQGPELLVLDEPTLGLDVVAKRAFLESLLYSNASEDCTVVYCSHQMEEIERVADNLIILERGQLKNMSAPDDFRARVSHWVADIPFKGPDPNTVPGLLQVQRLDGLHHYLVLDQDEDFAGFLRSCGARSVQSMPVSLDRAVNGFLAKNHATPAQAADARA</sequence>
<keyword evidence="3" id="KW-0536">Nodulation</keyword>
<dbReference type="Proteomes" id="UP000264492">
    <property type="component" value="Unassembled WGS sequence"/>
</dbReference>
<comment type="similarity">
    <text evidence="1">Belongs to the ABC transporter superfamily.</text>
</comment>
<organism evidence="7 8">
    <name type="scientific">Lysobacter silvisoli</name>
    <dbReference type="NCBI Taxonomy" id="2293254"/>
    <lineage>
        <taxon>Bacteria</taxon>
        <taxon>Pseudomonadati</taxon>
        <taxon>Pseudomonadota</taxon>
        <taxon>Gammaproteobacteria</taxon>
        <taxon>Lysobacterales</taxon>
        <taxon>Lysobacteraceae</taxon>
        <taxon>Lysobacter</taxon>
    </lineage>
</organism>
<evidence type="ECO:0000259" key="6">
    <source>
        <dbReference type="PROSITE" id="PS50893"/>
    </source>
</evidence>
<dbReference type="GO" id="GO:0005524">
    <property type="term" value="F:ATP binding"/>
    <property type="evidence" value="ECO:0007669"/>
    <property type="project" value="UniProtKB-KW"/>
</dbReference>
<dbReference type="Gene3D" id="3.40.50.300">
    <property type="entry name" value="P-loop containing nucleotide triphosphate hydrolases"/>
    <property type="match status" value="1"/>
</dbReference>
<dbReference type="InterPro" id="IPR050763">
    <property type="entry name" value="ABC_transporter_ATP-binding"/>
</dbReference>
<feature type="domain" description="ABC transporter" evidence="6">
    <location>
        <begin position="8"/>
        <end position="234"/>
    </location>
</feature>
<keyword evidence="4" id="KW-0547">Nucleotide-binding</keyword>
<evidence type="ECO:0000256" key="5">
    <source>
        <dbReference type="ARBA" id="ARBA00022840"/>
    </source>
</evidence>
<proteinExistence type="inferred from homology"/>
<reference evidence="7 8" key="1">
    <citation type="submission" date="2018-08" db="EMBL/GenBank/DDBJ databases">
        <title>Lysobacter sp. zong2l5, whole genome shotgun sequence.</title>
        <authorList>
            <person name="Zhang X."/>
            <person name="Feng G."/>
            <person name="Zhu H."/>
        </authorList>
    </citation>
    <scope>NUCLEOTIDE SEQUENCE [LARGE SCALE GENOMIC DNA]</scope>
    <source>
        <strain evidence="8">zong2l5</strain>
    </source>
</reference>